<evidence type="ECO:0000259" key="20">
    <source>
        <dbReference type="PROSITE" id="PS50970"/>
    </source>
</evidence>
<keyword evidence="15" id="KW-0486">Methionine biosynthesis</keyword>
<feature type="binding site" evidence="19">
    <location>
        <position position="225"/>
    </location>
    <ligand>
        <name>Zn(2+)</name>
        <dbReference type="ChEBI" id="CHEBI:29105"/>
    </ligand>
</feature>
<comment type="cofactor">
    <cofactor evidence="2 19">
        <name>Zn(2+)</name>
        <dbReference type="ChEBI" id="CHEBI:29105"/>
    </cofactor>
</comment>
<evidence type="ECO:0000256" key="16">
    <source>
        <dbReference type="ARBA" id="ARBA00023285"/>
    </source>
</evidence>
<comment type="similarity">
    <text evidence="5">Belongs to the vitamin-B12 dependent methionine synthase family.</text>
</comment>
<evidence type="ECO:0000256" key="12">
    <source>
        <dbReference type="ARBA" id="ARBA00022691"/>
    </source>
</evidence>
<evidence type="ECO:0000256" key="1">
    <source>
        <dbReference type="ARBA" id="ARBA00001700"/>
    </source>
</evidence>
<reference evidence="21 22" key="1">
    <citation type="submission" date="2019-01" db="EMBL/GenBank/DDBJ databases">
        <title>Fusobacterium necrophorum Isolated From the Uterus of Dairy Cows.</title>
        <authorList>
            <person name="Francis A.M."/>
        </authorList>
    </citation>
    <scope>NUCLEOTIDE SEQUENCE [LARGE SCALE GENOMIC DNA]</scope>
    <source>
        <strain evidence="21 22">KG35</strain>
    </source>
</reference>
<comment type="catalytic activity">
    <reaction evidence="1">
        <text>(6S)-5-methyl-5,6,7,8-tetrahydrofolate + L-homocysteine = (6S)-5,6,7,8-tetrahydrofolate + L-methionine</text>
        <dbReference type="Rhea" id="RHEA:11172"/>
        <dbReference type="ChEBI" id="CHEBI:18608"/>
        <dbReference type="ChEBI" id="CHEBI:57453"/>
        <dbReference type="ChEBI" id="CHEBI:57844"/>
        <dbReference type="ChEBI" id="CHEBI:58199"/>
        <dbReference type="EC" id="2.1.1.13"/>
    </reaction>
</comment>
<accession>A0A4Q2L084</accession>
<evidence type="ECO:0000256" key="9">
    <source>
        <dbReference type="ARBA" id="ARBA00022605"/>
    </source>
</evidence>
<keyword evidence="13 19" id="KW-0479">Metal-binding</keyword>
<dbReference type="Gene3D" id="3.20.20.330">
    <property type="entry name" value="Homocysteine-binding-like domain"/>
    <property type="match status" value="1"/>
</dbReference>
<dbReference type="AlphaFoldDB" id="A0A4Q2L084"/>
<keyword evidence="10" id="KW-0846">Cobalamin</keyword>
<feature type="binding site" evidence="19">
    <location>
        <position position="289"/>
    </location>
    <ligand>
        <name>Zn(2+)</name>
        <dbReference type="ChEBI" id="CHEBI:29105"/>
    </ligand>
</feature>
<evidence type="ECO:0000256" key="11">
    <source>
        <dbReference type="ARBA" id="ARBA00022679"/>
    </source>
</evidence>
<evidence type="ECO:0000256" key="19">
    <source>
        <dbReference type="PROSITE-ProRule" id="PRU00333"/>
    </source>
</evidence>
<name>A0A4Q2L084_9FUSO</name>
<dbReference type="InterPro" id="IPR050554">
    <property type="entry name" value="Met_Synthase/Corrinoid"/>
</dbReference>
<evidence type="ECO:0000256" key="6">
    <source>
        <dbReference type="ARBA" id="ARBA00012032"/>
    </source>
</evidence>
<evidence type="ECO:0000256" key="15">
    <source>
        <dbReference type="ARBA" id="ARBA00023167"/>
    </source>
</evidence>
<dbReference type="Pfam" id="PF02574">
    <property type="entry name" value="S-methyl_trans"/>
    <property type="match status" value="1"/>
</dbReference>
<evidence type="ECO:0000256" key="2">
    <source>
        <dbReference type="ARBA" id="ARBA00001947"/>
    </source>
</evidence>
<evidence type="ECO:0000256" key="14">
    <source>
        <dbReference type="ARBA" id="ARBA00022833"/>
    </source>
</evidence>
<gene>
    <name evidence="21" type="ORF">EPT53_01185</name>
</gene>
<keyword evidence="11 19" id="KW-0808">Transferase</keyword>
<evidence type="ECO:0000313" key="21">
    <source>
        <dbReference type="EMBL" id="RXZ71398.1"/>
    </source>
</evidence>
<evidence type="ECO:0000256" key="18">
    <source>
        <dbReference type="ARBA" id="ARBA00031040"/>
    </source>
</evidence>
<evidence type="ECO:0000256" key="5">
    <source>
        <dbReference type="ARBA" id="ARBA00010398"/>
    </source>
</evidence>
<dbReference type="GO" id="GO:0005829">
    <property type="term" value="C:cytosol"/>
    <property type="evidence" value="ECO:0007669"/>
    <property type="project" value="TreeGrafter"/>
</dbReference>
<dbReference type="InterPro" id="IPR036589">
    <property type="entry name" value="HCY_dom_sf"/>
</dbReference>
<keyword evidence="12" id="KW-0949">S-adenosyl-L-methionine</keyword>
<dbReference type="GO" id="GO:0046653">
    <property type="term" value="P:tetrahydrofolate metabolic process"/>
    <property type="evidence" value="ECO:0007669"/>
    <property type="project" value="TreeGrafter"/>
</dbReference>
<evidence type="ECO:0000256" key="4">
    <source>
        <dbReference type="ARBA" id="ARBA00005178"/>
    </source>
</evidence>
<dbReference type="PROSITE" id="PS50970">
    <property type="entry name" value="HCY"/>
    <property type="match status" value="1"/>
</dbReference>
<sequence>MLHEELSKRILILDGAMGTVLQKYSLQSEDFCGAVGCYEILNETRAEIILEVHKKYIEAGADIIETNSFNCNAISLKDYQLENKVYSLAKKSAEIARQAVEESGKKIYVLGSVGPTKKSLSFSLGDAPYQESLLFQELREAYYEQILGLVDGGVDGILIETVFDALNAKAAVIAAEEVFAFRKKSLWICISATVDKQGKLFTGESIEALILFLDRPSILSFGFNCSFGAKHLVPLIQKIQSCTTKYISLYPNAGLPNQNGDYTETAEQIIKDLLPDIRNQKVNILGGCCGTSYEYIRALAKIVSEKK</sequence>
<dbReference type="GO" id="GO:0046872">
    <property type="term" value="F:metal ion binding"/>
    <property type="evidence" value="ECO:0007669"/>
    <property type="project" value="UniProtKB-KW"/>
</dbReference>
<dbReference type="InterPro" id="IPR003726">
    <property type="entry name" value="HCY_dom"/>
</dbReference>
<dbReference type="Proteomes" id="UP000289216">
    <property type="component" value="Unassembled WGS sequence"/>
</dbReference>
<evidence type="ECO:0000256" key="8">
    <source>
        <dbReference type="ARBA" id="ARBA00022603"/>
    </source>
</evidence>
<dbReference type="FunFam" id="3.20.20.330:FF:000001">
    <property type="entry name" value="Methionine synthase"/>
    <property type="match status" value="1"/>
</dbReference>
<evidence type="ECO:0000256" key="3">
    <source>
        <dbReference type="ARBA" id="ARBA00001956"/>
    </source>
</evidence>
<evidence type="ECO:0000256" key="7">
    <source>
        <dbReference type="ARBA" id="ARBA00013998"/>
    </source>
</evidence>
<protein>
    <recommendedName>
        <fullName evidence="7">Methionine synthase</fullName>
        <ecNumber evidence="6">2.1.1.13</ecNumber>
    </recommendedName>
    <alternativeName>
        <fullName evidence="18">5-methyltetrahydrofolate--homocysteine methyltransferase</fullName>
    </alternativeName>
</protein>
<comment type="function">
    <text evidence="17">Catalyzes the transfer of a methyl group from methyl-cobalamin to homocysteine, yielding enzyme-bound cob(I)alamin and methionine. Subsequently, remethylates the cofactor using methyltetrahydrofolate.</text>
</comment>
<dbReference type="PANTHER" id="PTHR45833">
    <property type="entry name" value="METHIONINE SYNTHASE"/>
    <property type="match status" value="1"/>
</dbReference>
<evidence type="ECO:0000256" key="10">
    <source>
        <dbReference type="ARBA" id="ARBA00022628"/>
    </source>
</evidence>
<dbReference type="EC" id="2.1.1.13" evidence="6"/>
<evidence type="ECO:0000256" key="17">
    <source>
        <dbReference type="ARBA" id="ARBA00025552"/>
    </source>
</evidence>
<organism evidence="21 22">
    <name type="scientific">Fusobacterium necrophorum</name>
    <dbReference type="NCBI Taxonomy" id="859"/>
    <lineage>
        <taxon>Bacteria</taxon>
        <taxon>Fusobacteriati</taxon>
        <taxon>Fusobacteriota</taxon>
        <taxon>Fusobacteriia</taxon>
        <taxon>Fusobacteriales</taxon>
        <taxon>Fusobacteriaceae</taxon>
        <taxon>Fusobacterium</taxon>
    </lineage>
</organism>
<feature type="binding site" evidence="19">
    <location>
        <position position="288"/>
    </location>
    <ligand>
        <name>Zn(2+)</name>
        <dbReference type="ChEBI" id="CHEBI:29105"/>
    </ligand>
</feature>
<comment type="cofactor">
    <cofactor evidence="3">
        <name>methylcob(III)alamin</name>
        <dbReference type="ChEBI" id="CHEBI:28115"/>
    </cofactor>
</comment>
<comment type="pathway">
    <text evidence="4">Amino-acid biosynthesis; L-methionine biosynthesis via de novo pathway; L-methionine from L-homocysteine (MetH route): step 1/1.</text>
</comment>
<dbReference type="EMBL" id="SBAP01000002">
    <property type="protein sequence ID" value="RXZ71398.1"/>
    <property type="molecule type" value="Genomic_DNA"/>
</dbReference>
<dbReference type="GO" id="GO:0008705">
    <property type="term" value="F:methionine synthase activity"/>
    <property type="evidence" value="ECO:0007669"/>
    <property type="project" value="UniProtKB-EC"/>
</dbReference>
<dbReference type="GO" id="GO:0050667">
    <property type="term" value="P:homocysteine metabolic process"/>
    <property type="evidence" value="ECO:0007669"/>
    <property type="project" value="TreeGrafter"/>
</dbReference>
<keyword evidence="14 19" id="KW-0862">Zinc</keyword>
<keyword evidence="8 19" id="KW-0489">Methyltransferase</keyword>
<dbReference type="PANTHER" id="PTHR45833:SF1">
    <property type="entry name" value="METHIONINE SYNTHASE"/>
    <property type="match status" value="1"/>
</dbReference>
<evidence type="ECO:0000313" key="22">
    <source>
        <dbReference type="Proteomes" id="UP000289216"/>
    </source>
</evidence>
<keyword evidence="16" id="KW-0170">Cobalt</keyword>
<feature type="domain" description="Hcy-binding" evidence="20">
    <location>
        <begin position="1"/>
        <end position="303"/>
    </location>
</feature>
<dbReference type="RefSeq" id="WP_129490397.1">
    <property type="nucleotide sequence ID" value="NZ_SBAP01000002.1"/>
</dbReference>
<proteinExistence type="inferred from homology"/>
<comment type="caution">
    <text evidence="21">The sequence shown here is derived from an EMBL/GenBank/DDBJ whole genome shotgun (WGS) entry which is preliminary data.</text>
</comment>
<keyword evidence="9" id="KW-0028">Amino-acid biosynthesis</keyword>
<evidence type="ECO:0000256" key="13">
    <source>
        <dbReference type="ARBA" id="ARBA00022723"/>
    </source>
</evidence>
<dbReference type="SUPFAM" id="SSF82282">
    <property type="entry name" value="Homocysteine S-methyltransferase"/>
    <property type="match status" value="1"/>
</dbReference>
<dbReference type="GO" id="GO:0032259">
    <property type="term" value="P:methylation"/>
    <property type="evidence" value="ECO:0007669"/>
    <property type="project" value="UniProtKB-KW"/>
</dbReference>
<dbReference type="GO" id="GO:0031419">
    <property type="term" value="F:cobalamin binding"/>
    <property type="evidence" value="ECO:0007669"/>
    <property type="project" value="UniProtKB-KW"/>
</dbReference>